<feature type="transmembrane region" description="Helical" evidence="2">
    <location>
        <begin position="374"/>
        <end position="397"/>
    </location>
</feature>
<sequence length="480" mass="52465">MCRGVPVSLPTRLTRVLKDYRNSLMGGIPGALWDPDQGIVMLPWPELTSTWIYDSQGYCDGTVIWNDLICDIRRGHLSDEGGSRHTARSRIFRLSEVPPSRRRLLVRRPPHALGLGPNSTYLNSMRNAGLVASRSWSMYWGREYADDDIDGSIVVGGCDSERMIGDRYTMPLDYDDYENRSGCWTGTKVNISEIILNSHDGSDDTIYSTAEPLSVCIVPQRQLLPEAPGDVFSSSEETTDARPSNISYDLGWDGHVYLEDDLVPNSQYMVPGVEITREGDRAVDDSKRVLLINDMGGSDGPFTLGRSFSTAAYLDVDHENGSFSLWKANPTSSSKLVSIVSEDAAEECSGKILNSGNGTSDDGPDAHKKTSSAMLGGAIGGTLGGVAIASAAAFFLWCRRRQMESWEIDPSIPMMLGDTFKSPIVIPQTYQELPVASQHIPREMEGDVPSYHELDGRSELGRKGIGNGPSAVSAERALTP</sequence>
<organism evidence="3 4">
    <name type="scientific">Geosmithia morbida</name>
    <dbReference type="NCBI Taxonomy" id="1094350"/>
    <lineage>
        <taxon>Eukaryota</taxon>
        <taxon>Fungi</taxon>
        <taxon>Dikarya</taxon>
        <taxon>Ascomycota</taxon>
        <taxon>Pezizomycotina</taxon>
        <taxon>Sordariomycetes</taxon>
        <taxon>Hypocreomycetidae</taxon>
        <taxon>Hypocreales</taxon>
        <taxon>Bionectriaceae</taxon>
        <taxon>Geosmithia</taxon>
    </lineage>
</organism>
<keyword evidence="2" id="KW-1133">Transmembrane helix</keyword>
<dbReference type="Gene3D" id="2.40.70.10">
    <property type="entry name" value="Acid Proteases"/>
    <property type="match status" value="1"/>
</dbReference>
<evidence type="ECO:0000256" key="2">
    <source>
        <dbReference type="SAM" id="Phobius"/>
    </source>
</evidence>
<dbReference type="EMBL" id="JAANYQ010000012">
    <property type="protein sequence ID" value="KAF4121435.1"/>
    <property type="molecule type" value="Genomic_DNA"/>
</dbReference>
<dbReference type="RefSeq" id="XP_035320087.1">
    <property type="nucleotide sequence ID" value="XM_035463823.1"/>
</dbReference>
<proteinExistence type="predicted"/>
<feature type="compositionally biased region" description="Basic and acidic residues" evidence="1">
    <location>
        <begin position="447"/>
        <end position="462"/>
    </location>
</feature>
<keyword evidence="4" id="KW-1185">Reference proteome</keyword>
<comment type="caution">
    <text evidence="3">The sequence shown here is derived from an EMBL/GenBank/DDBJ whole genome shotgun (WGS) entry which is preliminary data.</text>
</comment>
<gene>
    <name evidence="3" type="ORF">GMORB2_1842</name>
</gene>
<evidence type="ECO:0000256" key="1">
    <source>
        <dbReference type="SAM" id="MobiDB-lite"/>
    </source>
</evidence>
<keyword evidence="2" id="KW-0472">Membrane</keyword>
<accession>A0A9P4YSV2</accession>
<keyword evidence="2" id="KW-0812">Transmembrane</keyword>
<dbReference type="OrthoDB" id="5361565at2759"/>
<feature type="region of interest" description="Disordered" evidence="1">
    <location>
        <begin position="447"/>
        <end position="480"/>
    </location>
</feature>
<dbReference type="Proteomes" id="UP000749293">
    <property type="component" value="Unassembled WGS sequence"/>
</dbReference>
<dbReference type="GeneID" id="55968072"/>
<name>A0A9P4YSV2_9HYPO</name>
<evidence type="ECO:0000313" key="4">
    <source>
        <dbReference type="Proteomes" id="UP000749293"/>
    </source>
</evidence>
<dbReference type="InterPro" id="IPR021109">
    <property type="entry name" value="Peptidase_aspartic_dom_sf"/>
</dbReference>
<dbReference type="SUPFAM" id="SSF50630">
    <property type="entry name" value="Acid proteases"/>
    <property type="match status" value="1"/>
</dbReference>
<reference evidence="3" key="1">
    <citation type="submission" date="2020-03" db="EMBL/GenBank/DDBJ databases">
        <title>Site-based positive gene gene selection in Geosmithia morbida across the United States reveals a broad range of putative effectors and factors for local host and environmental adapation.</title>
        <authorList>
            <person name="Onufrak A."/>
            <person name="Murdoch R.W."/>
            <person name="Gazis R."/>
            <person name="Huff M."/>
            <person name="Staton M."/>
            <person name="Klingeman W."/>
            <person name="Hadziabdic D."/>
        </authorList>
    </citation>
    <scope>NUCLEOTIDE SEQUENCE</scope>
    <source>
        <strain evidence="3">1262</strain>
    </source>
</reference>
<protein>
    <submittedName>
        <fullName evidence="3">Uncharacterized protein</fullName>
    </submittedName>
</protein>
<dbReference type="AlphaFoldDB" id="A0A9P4YSV2"/>
<evidence type="ECO:0000313" key="3">
    <source>
        <dbReference type="EMBL" id="KAF4121435.1"/>
    </source>
</evidence>